<reference evidence="1 2" key="1">
    <citation type="submission" date="2020-08" db="EMBL/GenBank/DDBJ databases">
        <title>Sequencing the genomes of 1000 actinobacteria strains.</title>
        <authorList>
            <person name="Klenk H.-P."/>
        </authorList>
    </citation>
    <scope>NUCLEOTIDE SEQUENCE [LARGE SCALE GENOMIC DNA]</scope>
    <source>
        <strain evidence="1 2">DSM 45886</strain>
    </source>
</reference>
<comment type="caution">
    <text evidence="1">The sequence shown here is derived from an EMBL/GenBank/DDBJ whole genome shotgun (WGS) entry which is preliminary data.</text>
</comment>
<name>A0A7W7WPD8_9ACTN</name>
<keyword evidence="2" id="KW-1185">Reference proteome</keyword>
<evidence type="ECO:0000313" key="1">
    <source>
        <dbReference type="EMBL" id="MBB4958579.1"/>
    </source>
</evidence>
<dbReference type="RefSeq" id="WP_184534646.1">
    <property type="nucleotide sequence ID" value="NZ_JACHJW010000001.1"/>
</dbReference>
<accession>A0A7W7WPD8</accession>
<protein>
    <submittedName>
        <fullName evidence="1">Uncharacterized protein</fullName>
    </submittedName>
</protein>
<dbReference type="EMBL" id="JACHJW010000001">
    <property type="protein sequence ID" value="MBB4958579.1"/>
    <property type="molecule type" value="Genomic_DNA"/>
</dbReference>
<gene>
    <name evidence="1" type="ORF">FHR38_002312</name>
</gene>
<dbReference type="AlphaFoldDB" id="A0A7W7WPD8"/>
<dbReference type="Proteomes" id="UP000578819">
    <property type="component" value="Unassembled WGS sequence"/>
</dbReference>
<proteinExistence type="predicted"/>
<evidence type="ECO:0000313" key="2">
    <source>
        <dbReference type="Proteomes" id="UP000578819"/>
    </source>
</evidence>
<sequence>MSNPRVLDPMVVDCPDCEGMTFRLVPCRCRADQSPTDDTAAGGEPYPECRLCAGVGGVAVGCNRCGQTGRRRAQLVLTMANLDTGAVASHNVVPGGCEPTPDQDGGWWIELTPLVSELAATVGVTAWRSVLTGAVEPVVRLPRQWRPHLPAGRRLALEAKALAGHSRCPWQVYLGHSDADAAAALVPPDLDRGLDRLCAIAGLLCLDLVVEARRTRDGGLTWSIGYRAADAEVPAEPGGEAADLREAVAATTVRRALDGVVTSRRPAPASAYLVQPSAVPTPRRPTTELDQLERRIVADCARPSRRGDDVAGAQAIWRDGRWCHTVLRVAGTSETTVRRETGQTVRRISPVLRRDPEPPAPSWQGEPITELPCPDCDPASGLQVCHCALAGQRPEPGCPFCDGTGQHRSVLPCPTCAGTHRIHSGLVVTITDLRVRAVHLNWRAGDPVDVEWLTLHPDGRPVVRLPARHQLATWADTFRVRPEDLTELDGGHPIDQDLLDGIVTLPAPDADVFAQHLRAAGPWWPSARLLVLAARPAAPPLANLIRLALGLGLNAIVTVENHRYAEGNPLRVHGEWWSIELGTPGRTESPMHPTLEAAIAYALEYLDIAVLEAVPTDPGEPLVVPQSAAASPVASDPTVDPASAIRWLGEQHPGQAVTVQLDSRGCRVFVPDGDRTGQVIVAADLAAALDALGLDSS</sequence>
<organism evidence="1 2">
    <name type="scientific">Micromonospora polyrhachis</name>
    <dbReference type="NCBI Taxonomy" id="1282883"/>
    <lineage>
        <taxon>Bacteria</taxon>
        <taxon>Bacillati</taxon>
        <taxon>Actinomycetota</taxon>
        <taxon>Actinomycetes</taxon>
        <taxon>Micromonosporales</taxon>
        <taxon>Micromonosporaceae</taxon>
        <taxon>Micromonospora</taxon>
    </lineage>
</organism>